<gene>
    <name evidence="1" type="ORF">S03H2_52959</name>
</gene>
<reference evidence="1" key="1">
    <citation type="journal article" date="2014" name="Front. Microbiol.">
        <title>High frequency of phylogenetically diverse reductive dehalogenase-homologous genes in deep subseafloor sedimentary metagenomes.</title>
        <authorList>
            <person name="Kawai M."/>
            <person name="Futagami T."/>
            <person name="Toyoda A."/>
            <person name="Takaki Y."/>
            <person name="Nishi S."/>
            <person name="Hori S."/>
            <person name="Arai W."/>
            <person name="Tsubouchi T."/>
            <person name="Morono Y."/>
            <person name="Uchiyama I."/>
            <person name="Ito T."/>
            <person name="Fujiyama A."/>
            <person name="Inagaki F."/>
            <person name="Takami H."/>
        </authorList>
    </citation>
    <scope>NUCLEOTIDE SEQUENCE</scope>
    <source>
        <strain evidence="1">Expedition CK06-06</strain>
    </source>
</reference>
<dbReference type="EMBL" id="BARU01033682">
    <property type="protein sequence ID" value="GAH70199.1"/>
    <property type="molecule type" value="Genomic_DNA"/>
</dbReference>
<protein>
    <submittedName>
        <fullName evidence="1">Uncharacterized protein</fullName>
    </submittedName>
</protein>
<sequence>AIGPWNVETEHWMQYFVSVLHELNPNTEYGMQLDGIALHTYAIGCDPAGVTANSYMDPPHEHWRYGFRTYMDFMEVIPHWARHLPVYVTETNQNGPWENRNTGWVQAAYAEIDRWNRVAGVQPIRCLTLYRWEEYDRWHIKGKSGVIDDLKLARAQGYQWRTRPPDPDPIVPEPLPNDETATDAVTLAEKTRWWLEELIRQIEAGHEARARAIRYSLVDLMYRLERAVKTREVESEH</sequence>
<evidence type="ECO:0000313" key="1">
    <source>
        <dbReference type="EMBL" id="GAH70199.1"/>
    </source>
</evidence>
<comment type="caution">
    <text evidence="1">The sequence shown here is derived from an EMBL/GenBank/DDBJ whole genome shotgun (WGS) entry which is preliminary data.</text>
</comment>
<organism evidence="1">
    <name type="scientific">marine sediment metagenome</name>
    <dbReference type="NCBI Taxonomy" id="412755"/>
    <lineage>
        <taxon>unclassified sequences</taxon>
        <taxon>metagenomes</taxon>
        <taxon>ecological metagenomes</taxon>
    </lineage>
</organism>
<accession>X1IVR5</accession>
<feature type="non-terminal residue" evidence="1">
    <location>
        <position position="1"/>
    </location>
</feature>
<name>X1IVR5_9ZZZZ</name>
<proteinExistence type="predicted"/>
<dbReference type="AlphaFoldDB" id="X1IVR5"/>